<dbReference type="InterPro" id="IPR008949">
    <property type="entry name" value="Isoprenoid_synthase_dom_sf"/>
</dbReference>
<accession>A0ABQ8HX78</accession>
<dbReference type="InterPro" id="IPR008930">
    <property type="entry name" value="Terpenoid_cyclase/PrenylTrfase"/>
</dbReference>
<keyword evidence="7" id="KW-1185">Reference proteome</keyword>
<dbReference type="EMBL" id="JAFEMO010000006">
    <property type="protein sequence ID" value="KAH7568963.1"/>
    <property type="molecule type" value="Genomic_DNA"/>
</dbReference>
<dbReference type="Gene3D" id="1.50.10.160">
    <property type="match status" value="1"/>
</dbReference>
<evidence type="ECO:0000313" key="7">
    <source>
        <dbReference type="Proteomes" id="UP000827721"/>
    </source>
</evidence>
<dbReference type="PANTHER" id="PTHR31739:SF25">
    <property type="entry name" value="(E,E)-GERANYLLINALOOL SYNTHASE"/>
    <property type="match status" value="1"/>
</dbReference>
<dbReference type="Proteomes" id="UP000827721">
    <property type="component" value="Unassembled WGS sequence"/>
</dbReference>
<organism evidence="6 7">
    <name type="scientific">Xanthoceras sorbifolium</name>
    <dbReference type="NCBI Taxonomy" id="99658"/>
    <lineage>
        <taxon>Eukaryota</taxon>
        <taxon>Viridiplantae</taxon>
        <taxon>Streptophyta</taxon>
        <taxon>Embryophyta</taxon>
        <taxon>Tracheophyta</taxon>
        <taxon>Spermatophyta</taxon>
        <taxon>Magnoliopsida</taxon>
        <taxon>eudicotyledons</taxon>
        <taxon>Gunneridae</taxon>
        <taxon>Pentapetalae</taxon>
        <taxon>rosids</taxon>
        <taxon>malvids</taxon>
        <taxon>Sapindales</taxon>
        <taxon>Sapindaceae</taxon>
        <taxon>Xanthoceroideae</taxon>
        <taxon>Xanthoceras</taxon>
    </lineage>
</organism>
<comment type="cofactor">
    <cofactor evidence="1">
        <name>Mg(2+)</name>
        <dbReference type="ChEBI" id="CHEBI:18420"/>
    </cofactor>
</comment>
<comment type="caution">
    <text evidence="6">The sequence shown here is derived from an EMBL/GenBank/DDBJ whole genome shotgun (WGS) entry which is preliminary data.</text>
</comment>
<gene>
    <name evidence="6" type="ORF">JRO89_XS06G0081000</name>
</gene>
<feature type="domain" description="Terpene synthase N-terminal" evidence="4">
    <location>
        <begin position="210"/>
        <end position="380"/>
    </location>
</feature>
<dbReference type="Gene3D" id="1.10.600.10">
    <property type="entry name" value="Farnesyl Diphosphate Synthase"/>
    <property type="match status" value="1"/>
</dbReference>
<dbReference type="Pfam" id="PF03936">
    <property type="entry name" value="Terpene_synth_C"/>
    <property type="match status" value="1"/>
</dbReference>
<dbReference type="InterPro" id="IPR005630">
    <property type="entry name" value="Terpene_synthase_metal-bd"/>
</dbReference>
<keyword evidence="2" id="KW-0479">Metal-binding</keyword>
<dbReference type="InterPro" id="IPR050148">
    <property type="entry name" value="Terpene_synthase-like"/>
</dbReference>
<evidence type="ECO:0000313" key="6">
    <source>
        <dbReference type="EMBL" id="KAH7568963.1"/>
    </source>
</evidence>
<evidence type="ECO:0000256" key="3">
    <source>
        <dbReference type="ARBA" id="ARBA00022842"/>
    </source>
</evidence>
<dbReference type="PANTHER" id="PTHR31739">
    <property type="entry name" value="ENT-COPALYL DIPHOSPHATE SYNTHASE, CHLOROPLASTIC"/>
    <property type="match status" value="1"/>
</dbReference>
<sequence>MQVSNSSILALVEEVKKEMFMDINDDPYSFVSPSAYDTAWLAMVPDSHQPFQPMFKDCLNWVLENQREQGFWGQCDGHGGTPTIESLPATLACLIVLSRWNSGKTQQEKGLNFLHANVEKILEENCGRCPRWIAIVFPAMIELARIVGLEILFPDTSHGTMMEIYVQRQQILETEELVDKHHVYPPLLSYLEALLPSYVINREDISPSATARAFMATGNGKCLAYLQSLTQRCANGVPPTYPMDEDLIKLCIVNQLQRLGLAAHFFKEIEEVLAQVYRNYKNEENSSTKPINSVTTKLYKDSLAFQLLRNHGYSVSPWTFCWFLNNQEIQDQIENDPEYFSAVMLNVYRATDVMFPEEYEVQEARSLARKSLEKIISAGKIRGPDNNSSFPSFQRLIEHELAFPWLSRLEHLEHRMWIEENNNMNALWMGKTSFHRLSSFYNDKLMQLASQNYEFRQFIYKCELEELKRWSKDWGLRDMGFGREKTTYCYFAVAASAPLLPPNSDVRLIVAKTAILITVADDFFDERGSLNELIELTNAVKRWDGKGLKGHSKTIFVALDNLVKDFADKHLQLHEGTDITSDLKDIWHETFASLFTEAKRSKSGSIPSMDEYLETGMTSAAAHTIVLTASCFLNPSLPNRKLRPAEYETLTKLLMVICRLLNDTQSYEKEKVDGKINFVLLHMRENPGADIENSIAHVREILARKEKELLQHALMDGFSDLPKLCKYLHLNYLKVFQMFYNSSNLYDSSTEMIVQDIQKAIYLPLGDTKPKSNPLLVSHDQIPGHQYSRSKKECYQTKTGTACHFNWSSSKHHCRKSFVVAQRLPLHISRNGYKNMVVVPPKFRLSFI</sequence>
<dbReference type="InterPro" id="IPR001906">
    <property type="entry name" value="Terpene_synth_N"/>
</dbReference>
<proteinExistence type="predicted"/>
<evidence type="ECO:0000259" key="4">
    <source>
        <dbReference type="Pfam" id="PF01397"/>
    </source>
</evidence>
<name>A0ABQ8HX78_9ROSI</name>
<dbReference type="SFLD" id="SFLDG01014">
    <property type="entry name" value="Terpene_Cyclase_Like_1_N-term"/>
    <property type="match status" value="1"/>
</dbReference>
<evidence type="ECO:0000256" key="2">
    <source>
        <dbReference type="ARBA" id="ARBA00022723"/>
    </source>
</evidence>
<protein>
    <submittedName>
        <fullName evidence="6">Uncharacterized protein</fullName>
    </submittedName>
</protein>
<reference evidence="6 7" key="1">
    <citation type="submission" date="2021-02" db="EMBL/GenBank/DDBJ databases">
        <title>Plant Genome Project.</title>
        <authorList>
            <person name="Zhang R.-G."/>
        </authorList>
    </citation>
    <scope>NUCLEOTIDE SEQUENCE [LARGE SCALE GENOMIC DNA]</scope>
    <source>
        <tissue evidence="6">Leaves</tissue>
    </source>
</reference>
<evidence type="ECO:0000259" key="5">
    <source>
        <dbReference type="Pfam" id="PF03936"/>
    </source>
</evidence>
<evidence type="ECO:0000256" key="1">
    <source>
        <dbReference type="ARBA" id="ARBA00001946"/>
    </source>
</evidence>
<dbReference type="SUPFAM" id="SSF48239">
    <property type="entry name" value="Terpenoid cyclases/Protein prenyltransferases"/>
    <property type="match status" value="2"/>
</dbReference>
<feature type="domain" description="Terpene synthase metal-binding" evidence="5">
    <location>
        <begin position="472"/>
        <end position="708"/>
    </location>
</feature>
<dbReference type="SUPFAM" id="SSF48576">
    <property type="entry name" value="Terpenoid synthases"/>
    <property type="match status" value="1"/>
</dbReference>
<dbReference type="InterPro" id="IPR036965">
    <property type="entry name" value="Terpene_synth_N_sf"/>
</dbReference>
<dbReference type="Gene3D" id="1.50.10.130">
    <property type="entry name" value="Terpene synthase, N-terminal domain"/>
    <property type="match status" value="1"/>
</dbReference>
<dbReference type="Pfam" id="PF01397">
    <property type="entry name" value="Terpene_synth"/>
    <property type="match status" value="1"/>
</dbReference>
<keyword evidence="3" id="KW-0460">Magnesium</keyword>